<comment type="caution">
    <text evidence="1">The sequence shown here is derived from an EMBL/GenBank/DDBJ whole genome shotgun (WGS) entry which is preliminary data.</text>
</comment>
<sequence>MTAGEAGTAGLLHTVPALAARFDADLDAAAPGLRRVHVVDGWLLATAVATGVTPEVEAAVLAHVRHLAAAGAAAVLVTCSSVGEAAEAAAAQVDVPVLRVDAAMAREAVALAAAPAALGRVAVLATLASTLGPTGRL</sequence>
<evidence type="ECO:0008006" key="3">
    <source>
        <dbReference type="Google" id="ProtNLM"/>
    </source>
</evidence>
<gene>
    <name evidence="1" type="ORF">FA014_14595</name>
</gene>
<proteinExistence type="predicted"/>
<dbReference type="GO" id="GO:0047661">
    <property type="term" value="F:amino-acid racemase activity"/>
    <property type="evidence" value="ECO:0007669"/>
    <property type="project" value="InterPro"/>
</dbReference>
<accession>A0A7Z8JXZ0</accession>
<dbReference type="InterPro" id="IPR001920">
    <property type="entry name" value="Asp/Glu_race"/>
</dbReference>
<dbReference type="AlphaFoldDB" id="A0A7Z8JXZ0"/>
<dbReference type="RefSeq" id="WP_328288208.1">
    <property type="nucleotide sequence ID" value="NZ_SZYE01000140.1"/>
</dbReference>
<dbReference type="Pfam" id="PF01177">
    <property type="entry name" value="Asp_Glu_race"/>
    <property type="match status" value="1"/>
</dbReference>
<reference evidence="1 2" key="1">
    <citation type="submission" date="2019-05" db="EMBL/GenBank/DDBJ databases">
        <title>Genome sequence of Cellulomonas hominis strain CS1.</title>
        <authorList>
            <person name="Belmont J."/>
            <person name="Maclea K.S."/>
        </authorList>
    </citation>
    <scope>NUCLEOTIDE SEQUENCE [LARGE SCALE GENOMIC DNA]</scope>
    <source>
        <strain evidence="1 2">CS1</strain>
    </source>
</reference>
<name>A0A7Z8JXZ0_9CELL</name>
<dbReference type="Gene3D" id="3.40.50.1860">
    <property type="match status" value="1"/>
</dbReference>
<dbReference type="Proteomes" id="UP000308121">
    <property type="component" value="Unassembled WGS sequence"/>
</dbReference>
<evidence type="ECO:0000313" key="2">
    <source>
        <dbReference type="Proteomes" id="UP000308121"/>
    </source>
</evidence>
<evidence type="ECO:0000313" key="1">
    <source>
        <dbReference type="EMBL" id="TKR22784.1"/>
    </source>
</evidence>
<protein>
    <recommendedName>
        <fullName evidence="3">Asp/Glu/hydantoin racemase</fullName>
    </recommendedName>
</protein>
<organism evidence="1 2">
    <name type="scientific">Cellulomonas hominis</name>
    <dbReference type="NCBI Taxonomy" id="156981"/>
    <lineage>
        <taxon>Bacteria</taxon>
        <taxon>Bacillati</taxon>
        <taxon>Actinomycetota</taxon>
        <taxon>Actinomycetes</taxon>
        <taxon>Micrococcales</taxon>
        <taxon>Cellulomonadaceae</taxon>
        <taxon>Cellulomonas</taxon>
    </lineage>
</organism>
<dbReference type="InterPro" id="IPR015942">
    <property type="entry name" value="Asp/Glu/hydantoin_racemase"/>
</dbReference>
<dbReference type="EMBL" id="SZYE01000140">
    <property type="protein sequence ID" value="TKR22784.1"/>
    <property type="molecule type" value="Genomic_DNA"/>
</dbReference>
<feature type="non-terminal residue" evidence="1">
    <location>
        <position position="137"/>
    </location>
</feature>